<proteinExistence type="predicted"/>
<evidence type="ECO:0000256" key="1">
    <source>
        <dbReference type="ARBA" id="ARBA00022574"/>
    </source>
</evidence>
<feature type="domain" description="NACHT" evidence="3">
    <location>
        <begin position="392"/>
        <end position="527"/>
    </location>
</feature>
<dbReference type="Proteomes" id="UP000030746">
    <property type="component" value="Unassembled WGS sequence"/>
</dbReference>
<dbReference type="InterPro" id="IPR056534">
    <property type="entry name" value="Beta-prop_NWD2_C"/>
</dbReference>
<dbReference type="Gene3D" id="3.40.50.300">
    <property type="entry name" value="P-loop containing nucleotide triphosphate hydrolases"/>
    <property type="match status" value="1"/>
</dbReference>
<organism evidence="4 5">
    <name type="scientific">Lottia gigantea</name>
    <name type="common">Giant owl limpet</name>
    <dbReference type="NCBI Taxonomy" id="225164"/>
    <lineage>
        <taxon>Eukaryota</taxon>
        <taxon>Metazoa</taxon>
        <taxon>Spiralia</taxon>
        <taxon>Lophotrochozoa</taxon>
        <taxon>Mollusca</taxon>
        <taxon>Gastropoda</taxon>
        <taxon>Patellogastropoda</taxon>
        <taxon>Lottioidea</taxon>
        <taxon>Lottiidae</taxon>
        <taxon>Lottia</taxon>
    </lineage>
</organism>
<keyword evidence="2" id="KW-0677">Repeat</keyword>
<dbReference type="InterPro" id="IPR052752">
    <property type="entry name" value="NACHT-WD_repeat"/>
</dbReference>
<dbReference type="InterPro" id="IPR025139">
    <property type="entry name" value="DUF4062"/>
</dbReference>
<dbReference type="InterPro" id="IPR011047">
    <property type="entry name" value="Quinoprotein_ADH-like_sf"/>
</dbReference>
<dbReference type="KEGG" id="lgi:LOTGIDRAFT_135306"/>
<dbReference type="Pfam" id="PF13271">
    <property type="entry name" value="DUF4062"/>
    <property type="match status" value="1"/>
</dbReference>
<dbReference type="PROSITE" id="PS50837">
    <property type="entry name" value="NACHT"/>
    <property type="match status" value="1"/>
</dbReference>
<dbReference type="InterPro" id="IPR015943">
    <property type="entry name" value="WD40/YVTN_repeat-like_dom_sf"/>
</dbReference>
<dbReference type="PANTHER" id="PTHR19871:SF14">
    <property type="entry name" value="DUF4062 DOMAIN-CONTAINING PROTEIN"/>
    <property type="match status" value="1"/>
</dbReference>
<dbReference type="Pfam" id="PF05729">
    <property type="entry name" value="NACHT"/>
    <property type="match status" value="1"/>
</dbReference>
<dbReference type="Pfam" id="PF23586">
    <property type="entry name" value="Beta-prop_NWD2_C"/>
    <property type="match status" value="1"/>
</dbReference>
<evidence type="ECO:0000256" key="2">
    <source>
        <dbReference type="ARBA" id="ARBA00022737"/>
    </source>
</evidence>
<dbReference type="InterPro" id="IPR001680">
    <property type="entry name" value="WD40_rpt"/>
</dbReference>
<dbReference type="InterPro" id="IPR036322">
    <property type="entry name" value="WD40_repeat_dom_sf"/>
</dbReference>
<dbReference type="PROSITE" id="PS00678">
    <property type="entry name" value="WD_REPEATS_1"/>
    <property type="match status" value="1"/>
</dbReference>
<dbReference type="RefSeq" id="XP_009067252.1">
    <property type="nucleotide sequence ID" value="XM_009069004.1"/>
</dbReference>
<dbReference type="Pfam" id="PF00400">
    <property type="entry name" value="WD40"/>
    <property type="match status" value="1"/>
</dbReference>
<dbReference type="PANTHER" id="PTHR19871">
    <property type="entry name" value="BETA TRANSDUCIN-RELATED PROTEIN"/>
    <property type="match status" value="1"/>
</dbReference>
<dbReference type="InterPro" id="IPR027417">
    <property type="entry name" value="P-loop_NTPase"/>
</dbReference>
<keyword evidence="1" id="KW-0853">WD repeat</keyword>
<dbReference type="SUPFAM" id="SSF52540">
    <property type="entry name" value="P-loop containing nucleoside triphosphate hydrolases"/>
    <property type="match status" value="1"/>
</dbReference>
<dbReference type="SMART" id="SM00320">
    <property type="entry name" value="WD40"/>
    <property type="match status" value="5"/>
</dbReference>
<accession>V3YVS0</accession>
<gene>
    <name evidence="4" type="ORF">LOTGIDRAFT_135306</name>
</gene>
<name>V3YVS0_LOTGI</name>
<reference evidence="4 5" key="1">
    <citation type="journal article" date="2013" name="Nature">
        <title>Insights into bilaterian evolution from three spiralian genomes.</title>
        <authorList>
            <person name="Simakov O."/>
            <person name="Marletaz F."/>
            <person name="Cho S.J."/>
            <person name="Edsinger-Gonzales E."/>
            <person name="Havlak P."/>
            <person name="Hellsten U."/>
            <person name="Kuo D.H."/>
            <person name="Larsson T."/>
            <person name="Lv J."/>
            <person name="Arendt D."/>
            <person name="Savage R."/>
            <person name="Osoegawa K."/>
            <person name="de Jong P."/>
            <person name="Grimwood J."/>
            <person name="Chapman J.A."/>
            <person name="Shapiro H."/>
            <person name="Aerts A."/>
            <person name="Otillar R.P."/>
            <person name="Terry A.Y."/>
            <person name="Boore J.L."/>
            <person name="Grigoriev I.V."/>
            <person name="Lindberg D.R."/>
            <person name="Seaver E.C."/>
            <person name="Weisblat D.A."/>
            <person name="Putnam N.H."/>
            <person name="Rokhsar D.S."/>
        </authorList>
    </citation>
    <scope>NUCLEOTIDE SEQUENCE [LARGE SCALE GENOMIC DNA]</scope>
</reference>
<dbReference type="InterPro" id="IPR007111">
    <property type="entry name" value="NACHT_NTPase"/>
</dbReference>
<dbReference type="CTD" id="20233665"/>
<evidence type="ECO:0000313" key="4">
    <source>
        <dbReference type="EMBL" id="ESO82088.1"/>
    </source>
</evidence>
<dbReference type="OrthoDB" id="2325716at2759"/>
<dbReference type="InterPro" id="IPR057588">
    <property type="entry name" value="NWD1/2-like_WH"/>
</dbReference>
<keyword evidence="5" id="KW-1185">Reference proteome</keyword>
<dbReference type="SUPFAM" id="SSF50978">
    <property type="entry name" value="WD40 repeat-like"/>
    <property type="match status" value="1"/>
</dbReference>
<dbReference type="OMA" id="QQISYNY"/>
<evidence type="ECO:0000259" key="3">
    <source>
        <dbReference type="PROSITE" id="PS50837"/>
    </source>
</evidence>
<dbReference type="Gene3D" id="2.130.10.10">
    <property type="entry name" value="YVTN repeat-like/Quinoprotein amine dehydrogenase"/>
    <property type="match status" value="3"/>
</dbReference>
<sequence>MSAVAEDEAKLRLRKVLLGHLESLPPLSSRIVRIFTSSTFTDTTLERNSLMEKVYPMLKEYCRERHGLEFQVVDMRWGVRDEATDDHMTVQLCMQEIDNCQRLSVGPNFVVFLGQKYGYRPLPTHVLVREFEMLRECARNVPSELELLDEWYKRDNNSVPPVYVIQPISSILPNFNNKRSQRLQEIDQAQWWETFGKLQRIIRKSAQVLFITKRIDREQLHNYFMSVTEREIVRGCLKAPNADEHCLAYIRDISNINVTLLRLAGKFVDLAARNLDGEAQKFLKSLRDDKIPRKLPASNVARFTVEWCGKDGIDPESHGEYFNQFCDHFYHNVVRLIDNSMAKHEKLANDPVYSEPLQHLHACQQFCKVFQGREEVVEKIKDYINGSNQSNQPFILYGESGCGKTSLMAKGASQVRDWFPDIKVEPMVIIRFLGTTPRSSSINPLLTSLCKQLSAMYSNNSNDIPTELAPLTQHFKKLLTLVGEDMPLVIFLDSLDQLSGTDGAHQLTWIPTTLPRNTRLILSTLPNYFNILNNLRAMIEEEKNYVEVLPLGENLSSTILKLWLKDAKRNVSEEQWVVVNEAISKCNLPLFVKLVFDEICKWKSYTMPNMTPLSFTIHDSIMELFKRIESKHGKTLVSHALGYITATKSGVSEAELEDLLSLDDKVLNDVYQYHLPPVRRIPSLLWTRIRNDLPGYLSEKEADGVNVIGWYHRQFIDAAKERYFKNLNFVRDMHSNLSDYFLGTWGGGIPKPFEYTELHRQRFNLHEKTGEGDRKVPQQPLKFVDKDGRVIRHNLRKLSELPYHLPRSHRHDELYDQVLFNYKWLHAKLSSMPLQSVLWDFQDLLQGKYDNDVKLIADTIRLSSSILIHHPNMLGPQLIGRLLPFYGQNPKIQALIEQCDTDGLADCGLVPAYHCLHTPSGPLQFSLEGHPFAPFGIGTTSDGKFLVSVSNKIIIWDFHTGEIIRNINPGVEGIMQNLNISPNDKYSVSNTNNNHIVVCAIKTGEYKVITASKLEKNEFIIGTYLSNTQIAVCTDKAWYLYMMDGTFISMNTSEQKMPVLHVDLCSNDANYVIVNSGKEDTTDLALESDNNSFSAFEFHSAIVLTKDKQMLYTCIEISDNSIVLYQRTDKTWKYVKTISDNKDSVFALALSRDEKYLIATVASGFKLWDLRIMTRRDLKLPPGARNIPSKNQLTSQVVFTRLNEFVVSTVRKNIYVWDAKQGNLVKILDAHFGRIISLSPVFSGCNIIISSSIDKTIKVWNFDKILEDVHPIDRLEKPIETLELASKADLCVSTTRNMVAVWSLLTGRLEKTYTCHSRGAVITYAVITQDGKFVISVESGIAVLWELSRDTALTSFPVGDVQHVLKMDDDKKILTFSKPPSGKGTCVCFEIPSVGVLYKFEYNVKKFRPPVLSQDEVHLVVPASDKSGDVVGVYNALTGTLVYNLQLKYSNFTDYSHVIALPHDSNLIAVIDSDKANILDLKKKTLIRSVSKWNGVVTQNGKMGFNAPSRGGLQLIDTKHGKPIRTLIPRVAEGVFSMDVLFTKDDKYILYYHSGHRTIRVFRISDGKLIANFKPQAEVKVIKGSSDGTKVAIGTVDGLVTYMVLADPDDGGSRDLIKSLYSRQLHAKNTNSKFNANGEVINSKVAMGTALQVARFVAKARGAQKSQACVIS</sequence>
<protein>
    <recommendedName>
        <fullName evidence="3">NACHT domain-containing protein</fullName>
    </recommendedName>
</protein>
<dbReference type="Gene3D" id="1.25.40.370">
    <property type="match status" value="1"/>
</dbReference>
<dbReference type="HOGENOM" id="CLU_001985_0_0_1"/>
<dbReference type="GeneID" id="20233665"/>
<evidence type="ECO:0000313" key="5">
    <source>
        <dbReference type="Proteomes" id="UP000030746"/>
    </source>
</evidence>
<dbReference type="InterPro" id="IPR019775">
    <property type="entry name" value="WD40_repeat_CS"/>
</dbReference>
<dbReference type="SUPFAM" id="SSF50998">
    <property type="entry name" value="Quinoprotein alcohol dehydrogenase-like"/>
    <property type="match status" value="2"/>
</dbReference>
<dbReference type="Pfam" id="PF25469">
    <property type="entry name" value="WHD_NWD1"/>
    <property type="match status" value="1"/>
</dbReference>
<dbReference type="STRING" id="225164.V3YVS0"/>
<dbReference type="EMBL" id="KB204047">
    <property type="protein sequence ID" value="ESO82088.1"/>
    <property type="molecule type" value="Genomic_DNA"/>
</dbReference>